<dbReference type="EMBL" id="JBHSKD010000009">
    <property type="protein sequence ID" value="MFC5177058.1"/>
    <property type="molecule type" value="Genomic_DNA"/>
</dbReference>
<evidence type="ECO:0000256" key="4">
    <source>
        <dbReference type="SAM" id="Coils"/>
    </source>
</evidence>
<evidence type="ECO:0000259" key="5">
    <source>
        <dbReference type="Pfam" id="PF13476"/>
    </source>
</evidence>
<protein>
    <recommendedName>
        <fullName evidence="3">Nuclease SbcCD subunit C</fullName>
    </recommendedName>
</protein>
<evidence type="ECO:0000256" key="1">
    <source>
        <dbReference type="ARBA" id="ARBA00006930"/>
    </source>
</evidence>
<feature type="coiled-coil region" evidence="4">
    <location>
        <begin position="578"/>
        <end position="643"/>
    </location>
</feature>
<dbReference type="SUPFAM" id="SSF52540">
    <property type="entry name" value="P-loop containing nucleoside triphosphate hydrolases"/>
    <property type="match status" value="1"/>
</dbReference>
<dbReference type="InterPro" id="IPR027417">
    <property type="entry name" value="P-loop_NTPase"/>
</dbReference>
<gene>
    <name evidence="6" type="ORF">ACFPGP_10270</name>
</gene>
<evidence type="ECO:0000313" key="6">
    <source>
        <dbReference type="EMBL" id="MFC5177058.1"/>
    </source>
</evidence>
<dbReference type="InterPro" id="IPR038729">
    <property type="entry name" value="Rad50/SbcC_AAA"/>
</dbReference>
<dbReference type="Gene3D" id="3.40.50.300">
    <property type="entry name" value="P-loop containing nucleotide triphosphate hydrolases"/>
    <property type="match status" value="2"/>
</dbReference>
<proteinExistence type="inferred from homology"/>
<evidence type="ECO:0000313" key="7">
    <source>
        <dbReference type="Proteomes" id="UP001596087"/>
    </source>
</evidence>
<dbReference type="Pfam" id="PF13558">
    <property type="entry name" value="SbcC_Walker_B"/>
    <property type="match status" value="1"/>
</dbReference>
<organism evidence="6 7">
    <name type="scientific">Nocardioides taihuensis</name>
    <dbReference type="NCBI Taxonomy" id="1835606"/>
    <lineage>
        <taxon>Bacteria</taxon>
        <taxon>Bacillati</taxon>
        <taxon>Actinomycetota</taxon>
        <taxon>Actinomycetes</taxon>
        <taxon>Propionibacteriales</taxon>
        <taxon>Nocardioidaceae</taxon>
        <taxon>Nocardioides</taxon>
    </lineage>
</organism>
<comment type="subunit">
    <text evidence="2">Heterodimer of SbcC and SbcD.</text>
</comment>
<sequence length="998" mass="105939">MRLHELEATAFGPFGGTVRVDFDALSEGGLFLLTGATGAGKTSVLDAVCFALYGEVPGDRQVAKRLRSDHAAPGVRPEVRLELTVAGRRFRIVRSPAWERPKKRGDGTTTDQAAVTLAERRAGTWSLLSTRLDETGHLVSGLLGMNLAQFCQVALLPQGRFQAFLRARSEERHKLLEQLFRTRRFADVERWLRDHRTELRRRSEDAQRGVADLVSRVSECTEEPLPASWDVRDLTAPADDGTLAAWATGRARGSAAEASRAETTVASAVAAEQAARTALDDGRTALERRRRLDAALREQFALLVEAPGHAADLAVLEAARRAAGLAPLHRASDLADQRAQRAAEEARDASDRACALLVVPDGEGLDDAVAAASAAADAVREALPHEARLHRVRTQVADHEARLDDLAGRTTETVRAHAALPALLTRVHEALATADAAAARLGAQSALVDDLRTRLGAAREVPALTVALEAARVELAAAVVESQARREHWLDLREARIDGMAAELAGALAVGACCPVCGSAEHPHKAESRTGAPTSTDESAALKALDDAKAAEHAHEQRVRELTGSLALLGERSGNLPVDDLEAQLLAASGELDRLAALADEGERIRDQVTEAEARRRHLAAALVEQRAQRAELTAALRGLRCQEATLAAVVDAALADSDAPDLATLLEQHLARVAAGRDAARARREAAVAADEAELARRAWTVAAEEAGFVDAGAAAAAQRGAAEVEALARRTAEHERRSDALATVVDDGDLPTLLAAPLPDVAVLVAAHEQALDAVADAGAQAAVWSARARRLSGLVTELHEALAAWAPLRDDLAVATGLASFAEGKSPDNRLQMRLSAYVLAHRLGQVVAAANERLAGMSDQRYRLEHSGRRGAGETRGGLSLLVRDDWTGEARDPATLSGGETFVVSLALALGLADVVAHEAGGTELDTLFVDEGFGALDAETLDDVLDTLDSLRDGGRVVGVVSHVADMRDRIPTQLHVGKRRDGSTVRLVRSG</sequence>
<feature type="domain" description="Rad50/SbcC-type AAA" evidence="5">
    <location>
        <begin position="10"/>
        <end position="181"/>
    </location>
</feature>
<evidence type="ECO:0000256" key="3">
    <source>
        <dbReference type="ARBA" id="ARBA00013368"/>
    </source>
</evidence>
<dbReference type="PANTHER" id="PTHR32114:SF2">
    <property type="entry name" value="ABC TRANSPORTER ABCH.3"/>
    <property type="match status" value="1"/>
</dbReference>
<accession>A0ABW0BIN0</accession>
<comment type="caution">
    <text evidence="6">The sequence shown here is derived from an EMBL/GenBank/DDBJ whole genome shotgun (WGS) entry which is preliminary data.</text>
</comment>
<dbReference type="Proteomes" id="UP001596087">
    <property type="component" value="Unassembled WGS sequence"/>
</dbReference>
<evidence type="ECO:0000256" key="2">
    <source>
        <dbReference type="ARBA" id="ARBA00011322"/>
    </source>
</evidence>
<dbReference type="Pfam" id="PF13476">
    <property type="entry name" value="AAA_23"/>
    <property type="match status" value="1"/>
</dbReference>
<keyword evidence="4" id="KW-0175">Coiled coil</keyword>
<comment type="similarity">
    <text evidence="1">Belongs to the SMC family. SbcC subfamily.</text>
</comment>
<reference evidence="7" key="1">
    <citation type="journal article" date="2019" name="Int. J. Syst. Evol. Microbiol.">
        <title>The Global Catalogue of Microorganisms (GCM) 10K type strain sequencing project: providing services to taxonomists for standard genome sequencing and annotation.</title>
        <authorList>
            <consortium name="The Broad Institute Genomics Platform"/>
            <consortium name="The Broad Institute Genome Sequencing Center for Infectious Disease"/>
            <person name="Wu L."/>
            <person name="Ma J."/>
        </authorList>
    </citation>
    <scope>NUCLEOTIDE SEQUENCE [LARGE SCALE GENOMIC DNA]</scope>
    <source>
        <strain evidence="7">DFY41</strain>
    </source>
</reference>
<dbReference type="PANTHER" id="PTHR32114">
    <property type="entry name" value="ABC TRANSPORTER ABCH.3"/>
    <property type="match status" value="1"/>
</dbReference>
<name>A0ABW0BIN0_9ACTN</name>
<dbReference type="RefSeq" id="WP_378589795.1">
    <property type="nucleotide sequence ID" value="NZ_JBHSKD010000009.1"/>
</dbReference>
<keyword evidence="7" id="KW-1185">Reference proteome</keyword>